<dbReference type="EMBL" id="LMZQ01000003">
    <property type="protein sequence ID" value="KRT17194.1"/>
    <property type="molecule type" value="Genomic_DNA"/>
</dbReference>
<protein>
    <submittedName>
        <fullName evidence="2">Uncharacterized protein</fullName>
    </submittedName>
</protein>
<keyword evidence="1" id="KW-1133">Transmembrane helix</keyword>
<feature type="transmembrane region" description="Helical" evidence="1">
    <location>
        <begin position="50"/>
        <end position="69"/>
    </location>
</feature>
<dbReference type="STRING" id="687842.ASU31_05850"/>
<accession>A0A0T5VTI4</accession>
<dbReference type="OrthoDB" id="1376970at2"/>
<dbReference type="AlphaFoldDB" id="A0A0T5VTI4"/>
<evidence type="ECO:0000313" key="3">
    <source>
        <dbReference type="Proteomes" id="UP000051950"/>
    </source>
</evidence>
<evidence type="ECO:0000256" key="1">
    <source>
        <dbReference type="SAM" id="Phobius"/>
    </source>
</evidence>
<keyword evidence="1" id="KW-0812">Transmembrane</keyword>
<feature type="transmembrane region" description="Helical" evidence="1">
    <location>
        <begin position="16"/>
        <end position="38"/>
    </location>
</feature>
<keyword evidence="1" id="KW-0472">Membrane</keyword>
<reference evidence="2 3" key="1">
    <citation type="submission" date="2015-11" db="EMBL/GenBank/DDBJ databases">
        <title>Sequence of Pedobacter ginsenosidimutans.</title>
        <authorList>
            <person name="Carson E."/>
            <person name="Keyser V."/>
            <person name="Newman J."/>
            <person name="Miller J."/>
        </authorList>
    </citation>
    <scope>NUCLEOTIDE SEQUENCE [LARGE SCALE GENOMIC DNA]</scope>
    <source>
        <strain evidence="2 3">KACC 14530</strain>
    </source>
</reference>
<organism evidence="2 3">
    <name type="scientific">Pedobacter ginsenosidimutans</name>
    <dbReference type="NCBI Taxonomy" id="687842"/>
    <lineage>
        <taxon>Bacteria</taxon>
        <taxon>Pseudomonadati</taxon>
        <taxon>Bacteroidota</taxon>
        <taxon>Sphingobacteriia</taxon>
        <taxon>Sphingobacteriales</taxon>
        <taxon>Sphingobacteriaceae</taxon>
        <taxon>Pedobacter</taxon>
    </lineage>
</organism>
<keyword evidence="3" id="KW-1185">Reference proteome</keyword>
<gene>
    <name evidence="2" type="ORF">ASU31_05850</name>
</gene>
<dbReference type="Proteomes" id="UP000051950">
    <property type="component" value="Unassembled WGS sequence"/>
</dbReference>
<sequence length="75" mass="8816">MLNFDIFKQKSPKQRFLLILGLVMFVFYVVLGFAFIFYEPIALRLSTIPQWGRIAIGIFLIIYAFVRLLSLGRRD</sequence>
<dbReference type="RefSeq" id="WP_029274767.1">
    <property type="nucleotide sequence ID" value="NZ_LMZQ01000003.1"/>
</dbReference>
<proteinExistence type="predicted"/>
<comment type="caution">
    <text evidence="2">The sequence shown here is derived from an EMBL/GenBank/DDBJ whole genome shotgun (WGS) entry which is preliminary data.</text>
</comment>
<name>A0A0T5VTI4_9SPHI</name>
<evidence type="ECO:0000313" key="2">
    <source>
        <dbReference type="EMBL" id="KRT17194.1"/>
    </source>
</evidence>